<evidence type="ECO:0000313" key="6">
    <source>
        <dbReference type="Proteomes" id="UP000235672"/>
    </source>
</evidence>
<feature type="compositionally biased region" description="Low complexity" evidence="4">
    <location>
        <begin position="51"/>
        <end position="64"/>
    </location>
</feature>
<evidence type="ECO:0000256" key="2">
    <source>
        <dbReference type="ARBA" id="ARBA00022980"/>
    </source>
</evidence>
<reference evidence="5 6" key="1">
    <citation type="submission" date="2016-05" db="EMBL/GenBank/DDBJ databases">
        <title>A degradative enzymes factory behind the ericoid mycorrhizal symbiosis.</title>
        <authorList>
            <consortium name="DOE Joint Genome Institute"/>
            <person name="Martino E."/>
            <person name="Morin E."/>
            <person name="Grelet G."/>
            <person name="Kuo A."/>
            <person name="Kohler A."/>
            <person name="Daghino S."/>
            <person name="Barry K."/>
            <person name="Choi C."/>
            <person name="Cichocki N."/>
            <person name="Clum A."/>
            <person name="Copeland A."/>
            <person name="Hainaut M."/>
            <person name="Haridas S."/>
            <person name="Labutti K."/>
            <person name="Lindquist E."/>
            <person name="Lipzen A."/>
            <person name="Khouja H.-R."/>
            <person name="Murat C."/>
            <person name="Ohm R."/>
            <person name="Olson A."/>
            <person name="Spatafora J."/>
            <person name="Veneault-Fourrey C."/>
            <person name="Henrissat B."/>
            <person name="Grigoriev I."/>
            <person name="Martin F."/>
            <person name="Perotto S."/>
        </authorList>
    </citation>
    <scope>NUCLEOTIDE SEQUENCE [LARGE SCALE GENOMIC DNA]</scope>
    <source>
        <strain evidence="5 6">UAMH 7357</strain>
    </source>
</reference>
<keyword evidence="2" id="KW-0689">Ribosomal protein</keyword>
<dbReference type="InterPro" id="IPR036967">
    <property type="entry name" value="Ribosomal_uS11_sf"/>
</dbReference>
<dbReference type="PANTHER" id="PTHR11759">
    <property type="entry name" value="40S RIBOSOMAL PROTEIN S14/30S RIBOSOMAL PROTEIN S11"/>
    <property type="match status" value="1"/>
</dbReference>
<evidence type="ECO:0000256" key="1">
    <source>
        <dbReference type="ARBA" id="ARBA00006194"/>
    </source>
</evidence>
<dbReference type="OrthoDB" id="1654884at2759"/>
<feature type="region of interest" description="Disordered" evidence="4">
    <location>
        <begin position="111"/>
        <end position="132"/>
    </location>
</feature>
<organism evidence="5 6">
    <name type="scientific">Hyaloscypha hepaticicola</name>
    <dbReference type="NCBI Taxonomy" id="2082293"/>
    <lineage>
        <taxon>Eukaryota</taxon>
        <taxon>Fungi</taxon>
        <taxon>Dikarya</taxon>
        <taxon>Ascomycota</taxon>
        <taxon>Pezizomycotina</taxon>
        <taxon>Leotiomycetes</taxon>
        <taxon>Helotiales</taxon>
        <taxon>Hyaloscyphaceae</taxon>
        <taxon>Hyaloscypha</taxon>
    </lineage>
</organism>
<dbReference type="EMBL" id="KZ613521">
    <property type="protein sequence ID" value="PMD14506.1"/>
    <property type="molecule type" value="Genomic_DNA"/>
</dbReference>
<dbReference type="SUPFAM" id="SSF53137">
    <property type="entry name" value="Translational machinery components"/>
    <property type="match status" value="1"/>
</dbReference>
<dbReference type="Proteomes" id="UP000235672">
    <property type="component" value="Unassembled WGS sequence"/>
</dbReference>
<protein>
    <submittedName>
        <fullName evidence="5">Translational machinery component</fullName>
    </submittedName>
</protein>
<keyword evidence="3" id="KW-0687">Ribonucleoprotein</keyword>
<feature type="region of interest" description="Disordered" evidence="4">
    <location>
        <begin position="36"/>
        <end position="95"/>
    </location>
</feature>
<comment type="similarity">
    <text evidence="1">Belongs to the universal ribosomal protein uS11 family.</text>
</comment>
<proteinExistence type="inferred from homology"/>
<evidence type="ECO:0000313" key="5">
    <source>
        <dbReference type="EMBL" id="PMD14506.1"/>
    </source>
</evidence>
<dbReference type="STRING" id="1745343.A0A2J6PKW6"/>
<keyword evidence="6" id="KW-1185">Reference proteome</keyword>
<dbReference type="Gene3D" id="3.30.420.80">
    <property type="entry name" value="Ribosomal protein S11"/>
    <property type="match status" value="1"/>
</dbReference>
<sequence>MSRTASRRLLAQSPQSLIPELAPTFRLPLRCLRPFSNTTRRRGEEDDIKVPPSMAEPAAPSSRPYSFPSISRAQPYTPPPPSPSLNPKAATGASSMAELSKTFGGMTSLISQNRGSRAAQSRRRSSILDTLSLSSDGTSGNLLPEDGDFTERAHQLHIMATRHNCHITVVRPPGYRNPLNGNVSNNRTVLMSVACGNLSFRHSARKHYDSAFQLASYVMGVLKSRGHIKDIQQLEVYLRGFGAGREAVTKALLGLEGAALRGKIVKVSDATRLKFGGTRSKKPRRLG</sequence>
<gene>
    <name evidence="5" type="ORF">NA56DRAFT_635867</name>
</gene>
<name>A0A2J6PKW6_9HELO</name>
<dbReference type="GO" id="GO:0003735">
    <property type="term" value="F:structural constituent of ribosome"/>
    <property type="evidence" value="ECO:0007669"/>
    <property type="project" value="InterPro"/>
</dbReference>
<accession>A0A2J6PKW6</accession>
<dbReference type="HAMAP" id="MF_01310">
    <property type="entry name" value="Ribosomal_uS11"/>
    <property type="match status" value="1"/>
</dbReference>
<dbReference type="InterPro" id="IPR001971">
    <property type="entry name" value="Ribosomal_uS11"/>
</dbReference>
<dbReference type="AlphaFoldDB" id="A0A2J6PKW6"/>
<evidence type="ECO:0000256" key="3">
    <source>
        <dbReference type="ARBA" id="ARBA00023274"/>
    </source>
</evidence>
<dbReference type="GO" id="GO:0006412">
    <property type="term" value="P:translation"/>
    <property type="evidence" value="ECO:0007669"/>
    <property type="project" value="InterPro"/>
</dbReference>
<dbReference type="GO" id="GO:1990904">
    <property type="term" value="C:ribonucleoprotein complex"/>
    <property type="evidence" value="ECO:0007669"/>
    <property type="project" value="UniProtKB-KW"/>
</dbReference>
<dbReference type="GO" id="GO:0005840">
    <property type="term" value="C:ribosome"/>
    <property type="evidence" value="ECO:0007669"/>
    <property type="project" value="UniProtKB-KW"/>
</dbReference>
<evidence type="ECO:0000256" key="4">
    <source>
        <dbReference type="SAM" id="MobiDB-lite"/>
    </source>
</evidence>